<feature type="region of interest" description="Disordered" evidence="10">
    <location>
        <begin position="1"/>
        <end position="60"/>
    </location>
</feature>
<evidence type="ECO:0000256" key="5">
    <source>
        <dbReference type="ARBA" id="ARBA00038035"/>
    </source>
</evidence>
<dbReference type="EC" id="2.7.12.2" evidence="6"/>
<comment type="catalytic activity">
    <reaction evidence="8">
        <text>L-threonyl-[protein] + ATP = O-phospho-L-threonyl-[protein] + ADP + H(+)</text>
        <dbReference type="Rhea" id="RHEA:46608"/>
        <dbReference type="Rhea" id="RHEA-COMP:11060"/>
        <dbReference type="Rhea" id="RHEA-COMP:11605"/>
        <dbReference type="ChEBI" id="CHEBI:15378"/>
        <dbReference type="ChEBI" id="CHEBI:30013"/>
        <dbReference type="ChEBI" id="CHEBI:30616"/>
        <dbReference type="ChEBI" id="CHEBI:61977"/>
        <dbReference type="ChEBI" id="CHEBI:456216"/>
        <dbReference type="EC" id="2.7.12.2"/>
    </reaction>
</comment>
<evidence type="ECO:0000256" key="7">
    <source>
        <dbReference type="ARBA" id="ARBA00049014"/>
    </source>
</evidence>
<evidence type="ECO:0000313" key="13">
    <source>
        <dbReference type="Proteomes" id="UP000019335"/>
    </source>
</evidence>
<sequence>MWWPLLGGSFSPSTSLSSSGLSSGSCDRPGQAAGRKKPNLRLLLPKSQRERHANLDNDKASLSVVVPAADSVGCLTSSPATSPSWSSSVKQSSSPSFHPFSPPRYKNDKQPLEQSGKKGLTSIIALSMQHQWSLLSRPQCKVASPLSSPGTLHVADGLRLSPNQRFRWLDENSVTLSPSHLRQHKQSHRLFAFAHVPSPLHRASGHAIGSPQSKSPQSSPACAPPHSSPISQSLFRSLPSFRSAPRAIFISEKQSAGSTTTSSSTNCSGSAITSFAPLPSSMSPSSPFHSPAPSPRQSSSQKQLSRRPMSIRVDNPPASGPFHACNTSDKDDVDGQQPTPSSPNVGSPASPSQHSFHPDHRQHHFTEDGSVRLGGFEIGVGGLSPSPSESNFSGCHFAPHSSSGLSSQISFARGEDKGKNGGYGGSPSQAKMSHRFSGGCSGLRVLGGGNEKGGSRLSTCSTEDGCSNNLVVVGRLGRGNGGTVMKAVYLPTMRLVALKSVHLHHPEKRQQMVQELGMLYSNLADINFKDEGEEEAEEDIVAGETIQSAAEGTQSFGTIRKAEEKKKKKSHRRGNSMGLSMDAGEFGGVSPFTEGNEGNESPIGASPEDLDDRNDVKRKDSSLTETAAPQPLYVSTGDELCTSKEFTDRIKVDPQNLRPRPSFNAKSALFPPPSLAINASIPSACTSKMRRHNKQAMSAPVQSNFTRGRLAFSPLQPAIQLPFQPTATFGNLAVKSDQQDGLKPRESGEDAGISSPTTFKIEDRQIKLPPGSPISKTLTSPSTDVLHFMASSGHVRDRKLPAVGSQVRMALNENAAQAASQTCPYIVSFYDVFADPVRGTVNLLVEYMDGGSLEDLVRAGGCDDEAVLANMARNILVGLNYLHERQKIHRDIKPGNLLMNTKGVVKIADFGVSRNLTGTSDLSKTFVGTVGYMSPERIQGHKYNAKADVWSFGLSLLACALGAFPYERQVSSLSYFELVNAVCDEPSPELPPGDRRFSPEFRDFLRLCLLKNPSERPSAENLLFHPYVRKHTGGEWLSKEGERPVKTDSGSPMATTAIKSLKVKRAELHQIADALAVHFERRRRSSRLESIGSASTSGSTTGHVMSAISNGASRGGSGNLGACNLPFSSLHLMDHVTPSQIRRLAETLHLEEAYVKETLHIKLCGLVMFPDKELDIALQGDRGTGGGNMTGGEISGHASRSTSSLSVSAWSLSGRSLHPMLVRRASSLIRQDTCGITVHDDDEQRSNLSNSSSYSSLLLSRKNGVATKSKASNLYSEKRSAKLNMLTSNDHILASKASDDNDDIKGLRGSEDSTAVVQGDLPLVTSSSEGVNQSLTRGCCVVS</sequence>
<dbReference type="SUPFAM" id="SSF56112">
    <property type="entry name" value="Protein kinase-like (PK-like)"/>
    <property type="match status" value="2"/>
</dbReference>
<evidence type="ECO:0000256" key="6">
    <source>
        <dbReference type="ARBA" id="ARBA00038999"/>
    </source>
</evidence>
<comment type="catalytic activity">
    <reaction evidence="9">
        <text>L-tyrosyl-[protein] + ATP = O-phospho-L-tyrosyl-[protein] + ADP + H(+)</text>
        <dbReference type="Rhea" id="RHEA:10596"/>
        <dbReference type="Rhea" id="RHEA-COMP:10136"/>
        <dbReference type="Rhea" id="RHEA-COMP:20101"/>
        <dbReference type="ChEBI" id="CHEBI:15378"/>
        <dbReference type="ChEBI" id="CHEBI:30616"/>
        <dbReference type="ChEBI" id="CHEBI:46858"/>
        <dbReference type="ChEBI" id="CHEBI:61978"/>
        <dbReference type="ChEBI" id="CHEBI:456216"/>
        <dbReference type="EC" id="2.7.12.2"/>
    </reaction>
</comment>
<reference evidence="12 13" key="1">
    <citation type="journal article" date="2014" name="Mol. Plant">
        <title>Chromosome Scale Genome Assembly and Transcriptome Profiling of Nannochloropsis gaditana in Nitrogen Depletion.</title>
        <authorList>
            <person name="Corteggiani Carpinelli E."/>
            <person name="Telatin A."/>
            <person name="Vitulo N."/>
            <person name="Forcato C."/>
            <person name="D'Angelo M."/>
            <person name="Schiavon R."/>
            <person name="Vezzi A."/>
            <person name="Giacometti G.M."/>
            <person name="Morosinotto T."/>
            <person name="Valle G."/>
        </authorList>
    </citation>
    <scope>NUCLEOTIDE SEQUENCE [LARGE SCALE GENOMIC DNA]</scope>
    <source>
        <strain evidence="12 13">B-31</strain>
    </source>
</reference>
<dbReference type="Pfam" id="PF00069">
    <property type="entry name" value="Pkinase"/>
    <property type="match status" value="1"/>
</dbReference>
<proteinExistence type="inferred from homology"/>
<comment type="caution">
    <text evidence="12">The sequence shown here is derived from an EMBL/GenBank/DDBJ whole genome shotgun (WGS) entry which is preliminary data.</text>
</comment>
<evidence type="ECO:0000256" key="9">
    <source>
        <dbReference type="ARBA" id="ARBA00051693"/>
    </source>
</evidence>
<evidence type="ECO:0000259" key="11">
    <source>
        <dbReference type="PROSITE" id="PS50011"/>
    </source>
</evidence>
<dbReference type="PROSITE" id="PS50011">
    <property type="entry name" value="PROTEIN_KINASE_DOM"/>
    <property type="match status" value="1"/>
</dbReference>
<feature type="compositionally biased region" description="Polar residues" evidence="10">
    <location>
        <begin position="545"/>
        <end position="557"/>
    </location>
</feature>
<keyword evidence="13" id="KW-1185">Reference proteome</keyword>
<feature type="region of interest" description="Disordered" evidence="10">
    <location>
        <begin position="543"/>
        <end position="636"/>
    </location>
</feature>
<comment type="catalytic activity">
    <reaction evidence="7">
        <text>L-seryl-[protein] + ATP = O-phospho-L-seryl-[protein] + ADP + H(+)</text>
        <dbReference type="Rhea" id="RHEA:17989"/>
        <dbReference type="Rhea" id="RHEA-COMP:9863"/>
        <dbReference type="Rhea" id="RHEA-COMP:11604"/>
        <dbReference type="ChEBI" id="CHEBI:15378"/>
        <dbReference type="ChEBI" id="CHEBI:29999"/>
        <dbReference type="ChEBI" id="CHEBI:30616"/>
        <dbReference type="ChEBI" id="CHEBI:83421"/>
        <dbReference type="ChEBI" id="CHEBI:456216"/>
        <dbReference type="EC" id="2.7.12.2"/>
    </reaction>
</comment>
<organism evidence="12 13">
    <name type="scientific">Nannochloropsis gaditana</name>
    <dbReference type="NCBI Taxonomy" id="72520"/>
    <lineage>
        <taxon>Eukaryota</taxon>
        <taxon>Sar</taxon>
        <taxon>Stramenopiles</taxon>
        <taxon>Ochrophyta</taxon>
        <taxon>Eustigmatophyceae</taxon>
        <taxon>Eustigmatales</taxon>
        <taxon>Monodopsidaceae</taxon>
        <taxon>Nannochloropsis</taxon>
    </lineage>
</organism>
<feature type="compositionally biased region" description="Basic and acidic residues" evidence="10">
    <location>
        <begin position="737"/>
        <end position="748"/>
    </location>
</feature>
<feature type="compositionally biased region" description="Low complexity" evidence="10">
    <location>
        <begin position="1090"/>
        <end position="1102"/>
    </location>
</feature>
<keyword evidence="4" id="KW-0067">ATP-binding</keyword>
<evidence type="ECO:0000256" key="2">
    <source>
        <dbReference type="ARBA" id="ARBA00022741"/>
    </source>
</evidence>
<dbReference type="GO" id="GO:0005524">
    <property type="term" value="F:ATP binding"/>
    <property type="evidence" value="ECO:0007669"/>
    <property type="project" value="UniProtKB-KW"/>
</dbReference>
<evidence type="ECO:0000256" key="8">
    <source>
        <dbReference type="ARBA" id="ARBA00049299"/>
    </source>
</evidence>
<feature type="compositionally biased region" description="Low complexity" evidence="10">
    <location>
        <begin position="210"/>
        <end position="221"/>
    </location>
</feature>
<feature type="compositionally biased region" description="Low complexity" evidence="10">
    <location>
        <begin position="275"/>
        <end position="308"/>
    </location>
</feature>
<dbReference type="PANTHER" id="PTHR48013:SF9">
    <property type="entry name" value="DUAL SPECIFICITY MITOGEN-ACTIVATED PROTEIN KINASE KINASE 5"/>
    <property type="match status" value="1"/>
</dbReference>
<feature type="domain" description="Protein kinase" evidence="11">
    <location>
        <begin position="701"/>
        <end position="1028"/>
    </location>
</feature>
<feature type="region of interest" description="Disordered" evidence="10">
    <location>
        <begin position="77"/>
        <end position="116"/>
    </location>
</feature>
<feature type="compositionally biased region" description="Basic and acidic residues" evidence="10">
    <location>
        <begin position="356"/>
        <end position="370"/>
    </location>
</feature>
<evidence type="ECO:0000256" key="3">
    <source>
        <dbReference type="ARBA" id="ARBA00022777"/>
    </source>
</evidence>
<keyword evidence="3 12" id="KW-0418">Kinase</keyword>
<keyword evidence="2" id="KW-0547">Nucleotide-binding</keyword>
<feature type="compositionally biased region" description="Low complexity" evidence="10">
    <location>
        <begin position="77"/>
        <end position="99"/>
    </location>
</feature>
<feature type="compositionally biased region" description="Polar residues" evidence="10">
    <location>
        <begin position="336"/>
        <end position="355"/>
    </location>
</feature>
<dbReference type="Gene3D" id="3.30.200.20">
    <property type="entry name" value="Phosphorylase Kinase, domain 1"/>
    <property type="match status" value="1"/>
</dbReference>
<evidence type="ECO:0000256" key="4">
    <source>
        <dbReference type="ARBA" id="ARBA00022840"/>
    </source>
</evidence>
<feature type="region of interest" description="Disordered" evidence="10">
    <location>
        <begin position="736"/>
        <end position="755"/>
    </location>
</feature>
<dbReference type="OrthoDB" id="10252354at2759"/>
<name>W7U1J4_9STRA</name>
<protein>
    <recommendedName>
        <fullName evidence="6">mitogen-activated protein kinase kinase</fullName>
        <ecNumber evidence="6">2.7.12.2</ecNumber>
    </recommendedName>
</protein>
<dbReference type="InterPro" id="IPR011009">
    <property type="entry name" value="Kinase-like_dom_sf"/>
</dbReference>
<dbReference type="GO" id="GO:0004708">
    <property type="term" value="F:MAP kinase kinase activity"/>
    <property type="evidence" value="ECO:0007669"/>
    <property type="project" value="UniProtKB-EC"/>
</dbReference>
<dbReference type="PANTHER" id="PTHR48013">
    <property type="entry name" value="DUAL SPECIFICITY MITOGEN-ACTIVATED PROTEIN KINASE KINASE 5-RELATED"/>
    <property type="match status" value="1"/>
</dbReference>
<dbReference type="SMART" id="SM00220">
    <property type="entry name" value="S_TKc"/>
    <property type="match status" value="1"/>
</dbReference>
<dbReference type="EMBL" id="AZIL01000644">
    <property type="protein sequence ID" value="EWM26479.1"/>
    <property type="molecule type" value="Genomic_DNA"/>
</dbReference>
<dbReference type="InterPro" id="IPR000719">
    <property type="entry name" value="Prot_kinase_dom"/>
</dbReference>
<evidence type="ECO:0000256" key="10">
    <source>
        <dbReference type="SAM" id="MobiDB-lite"/>
    </source>
</evidence>
<feature type="region of interest" description="Disordered" evidence="10">
    <location>
        <begin position="201"/>
        <end position="229"/>
    </location>
</feature>
<feature type="compositionally biased region" description="Low complexity" evidence="10">
    <location>
        <begin position="1"/>
        <end position="25"/>
    </location>
</feature>
<accession>W7U1J4</accession>
<feature type="region of interest" description="Disordered" evidence="10">
    <location>
        <begin position="275"/>
        <end position="399"/>
    </location>
</feature>
<keyword evidence="1" id="KW-0808">Transferase</keyword>
<evidence type="ECO:0000313" key="12">
    <source>
        <dbReference type="EMBL" id="EWM26479.1"/>
    </source>
</evidence>
<evidence type="ECO:0000256" key="1">
    <source>
        <dbReference type="ARBA" id="ARBA00022679"/>
    </source>
</evidence>
<dbReference type="Gene3D" id="1.10.510.10">
    <property type="entry name" value="Transferase(Phosphotransferase) domain 1"/>
    <property type="match status" value="1"/>
</dbReference>
<comment type="similarity">
    <text evidence="5">Belongs to the protein kinase superfamily. STE Ser/Thr protein kinase family. MAP kinase kinase subfamily.</text>
</comment>
<dbReference type="Proteomes" id="UP000019335">
    <property type="component" value="Chromosome 8"/>
</dbReference>
<feature type="compositionally biased region" description="Basic and acidic residues" evidence="10">
    <location>
        <begin position="613"/>
        <end position="622"/>
    </location>
</feature>
<feature type="region of interest" description="Disordered" evidence="10">
    <location>
        <begin position="1087"/>
        <end position="1110"/>
    </location>
</feature>
<feature type="compositionally biased region" description="Basic and acidic residues" evidence="10">
    <location>
        <begin position="47"/>
        <end position="59"/>
    </location>
</feature>
<gene>
    <name evidence="12" type="ORF">Naga_100045g17</name>
</gene>
<feature type="region of interest" description="Disordered" evidence="10">
    <location>
        <begin position="413"/>
        <end position="433"/>
    </location>
</feature>